<dbReference type="InterPro" id="IPR029044">
    <property type="entry name" value="Nucleotide-diphossugar_trans"/>
</dbReference>
<dbReference type="PANTHER" id="PTHR43630:SF2">
    <property type="entry name" value="GLYCOSYLTRANSFERASE"/>
    <property type="match status" value="1"/>
</dbReference>
<protein>
    <recommendedName>
        <fullName evidence="1">Glycosyltransferase 2-like domain-containing protein</fullName>
    </recommendedName>
</protein>
<accession>A0A1Q8QYF3</accession>
<dbReference type="InterPro" id="IPR001173">
    <property type="entry name" value="Glyco_trans_2-like"/>
</dbReference>
<comment type="caution">
    <text evidence="2">The sequence shown here is derived from an EMBL/GenBank/DDBJ whole genome shotgun (WGS) entry which is preliminary data.</text>
</comment>
<dbReference type="Pfam" id="PF00535">
    <property type="entry name" value="Glycos_transf_2"/>
    <property type="match status" value="1"/>
</dbReference>
<evidence type="ECO:0000313" key="3">
    <source>
        <dbReference type="Proteomes" id="UP000186102"/>
    </source>
</evidence>
<dbReference type="Gene3D" id="3.90.550.10">
    <property type="entry name" value="Spore Coat Polysaccharide Biosynthesis Protein SpsA, Chain A"/>
    <property type="match status" value="2"/>
</dbReference>
<reference evidence="2 3" key="1">
    <citation type="submission" date="2016-09" db="EMBL/GenBank/DDBJ databases">
        <title>Complete genome of Desulfosporosinus sp. OL.</title>
        <authorList>
            <person name="Mardanov A."/>
            <person name="Beletsky A."/>
            <person name="Panova A."/>
            <person name="Karnachuk O."/>
            <person name="Ravin N."/>
        </authorList>
    </citation>
    <scope>NUCLEOTIDE SEQUENCE [LARGE SCALE GENOMIC DNA]</scope>
    <source>
        <strain evidence="2 3">OL</strain>
    </source>
</reference>
<dbReference type="AlphaFoldDB" id="A0A1Q8QYF3"/>
<evidence type="ECO:0000259" key="1">
    <source>
        <dbReference type="Pfam" id="PF00535"/>
    </source>
</evidence>
<dbReference type="SUPFAM" id="SSF53448">
    <property type="entry name" value="Nucleotide-diphospho-sugar transferases"/>
    <property type="match status" value="2"/>
</dbReference>
<dbReference type="RefSeq" id="WP_075364345.1">
    <property type="nucleotide sequence ID" value="NZ_MLBF01000009.1"/>
</dbReference>
<dbReference type="STRING" id="1888891.DSOL_1655"/>
<dbReference type="PANTHER" id="PTHR43630">
    <property type="entry name" value="POLY-BETA-1,6-N-ACETYL-D-GLUCOSAMINE SYNTHASE"/>
    <property type="match status" value="1"/>
</dbReference>
<gene>
    <name evidence="2" type="ORF">DSOL_1655</name>
</gene>
<dbReference type="OrthoDB" id="183314at2"/>
<proteinExistence type="predicted"/>
<evidence type="ECO:0000313" key="2">
    <source>
        <dbReference type="EMBL" id="OLN32335.1"/>
    </source>
</evidence>
<dbReference type="Proteomes" id="UP000186102">
    <property type="component" value="Unassembled WGS sequence"/>
</dbReference>
<keyword evidence="3" id="KW-1185">Reference proteome</keyword>
<dbReference type="EMBL" id="MLBF01000009">
    <property type="protein sequence ID" value="OLN32335.1"/>
    <property type="molecule type" value="Genomic_DNA"/>
</dbReference>
<organism evidence="2 3">
    <name type="scientific">Desulfosporosinus metallidurans</name>
    <dbReference type="NCBI Taxonomy" id="1888891"/>
    <lineage>
        <taxon>Bacteria</taxon>
        <taxon>Bacillati</taxon>
        <taxon>Bacillota</taxon>
        <taxon>Clostridia</taxon>
        <taxon>Eubacteriales</taxon>
        <taxon>Desulfitobacteriaceae</taxon>
        <taxon>Desulfosporosinus</taxon>
    </lineage>
</organism>
<sequence>MKPRVLLASPVKQQEKVLSEFLDSLARLETTEVKLDFTFIDDHNDHTLLTRFALERPNVRIFPGDTEGDYHRDESTHYWREELIWKVALYKDRFIKIALDEGYDYLFLVDSDLYLDPKTLLHLLSLKKAIVSEVYWTRWKPELIPLPQVWIRDQYTLYASSRGEPLSEEEMNKRTQDFIQMLSHQGTYKVGGLGACTLISRQALERGVSFREIYNLGFTGEDRHFCVRAVALGLELYADTHYPPFHIYRESELNKLRDYKENLSNAIQSHSTLDTSCVVASVTPPHDQTKAHSIQTVSPGKITLAMLVRNESGRHLEIVLKQATEYIDHAVILDDASEDNTVEQCQEILKGIPLTLLSNKKPLFHNEISLRKQLWEMALSTNPEWIIILDADELFEESAPKRLRELLAHSLDIDYFSFRLFDLWTEKHYREDLLWQAHKWYRPFIVRNIPGFQAEWQETPQHCGRFPRNIMDLRGGTSPLRIKHLGWLRPQDRLAKYYRYKQLDPNGTYGNLEQYRSILDPNPNLVLWEID</sequence>
<feature type="domain" description="Glycosyltransferase 2-like" evidence="1">
    <location>
        <begin position="316"/>
        <end position="419"/>
    </location>
</feature>
<name>A0A1Q8QYF3_9FIRM</name>